<dbReference type="Gene3D" id="3.40.50.1240">
    <property type="entry name" value="Phosphoglycerate mutase-like"/>
    <property type="match status" value="1"/>
</dbReference>
<name>A0A2I9DND5_9DEIO</name>
<dbReference type="AlphaFoldDB" id="A0A2I9DND5"/>
<proteinExistence type="predicted"/>
<evidence type="ECO:0000313" key="2">
    <source>
        <dbReference type="EMBL" id="GBF08118.1"/>
    </source>
</evidence>
<evidence type="ECO:0000256" key="1">
    <source>
        <dbReference type="SAM" id="SignalP"/>
    </source>
</evidence>
<feature type="signal peptide" evidence="1">
    <location>
        <begin position="1"/>
        <end position="18"/>
    </location>
</feature>
<comment type="caution">
    <text evidence="2">The sequence shown here is derived from an EMBL/GenBank/DDBJ whole genome shotgun (WGS) entry which is preliminary data.</text>
</comment>
<reference evidence="3" key="1">
    <citation type="submission" date="2018-01" db="EMBL/GenBank/DDBJ databases">
        <title>Draft Genome Sequence of the Radioresistant Bacterium Deinococcus aerius TR0125, Isolated from the Higher Atmosphere above Japan.</title>
        <authorList>
            <person name="Satoh K."/>
            <person name="Arai H."/>
            <person name="Sanzen T."/>
            <person name="Kawaguchi Y."/>
            <person name="Hayashi H."/>
            <person name="Yokobori S."/>
            <person name="Yamagishi A."/>
            <person name="Oono Y."/>
            <person name="Narumi I."/>
        </authorList>
    </citation>
    <scope>NUCLEOTIDE SEQUENCE [LARGE SCALE GENOMIC DNA]</scope>
    <source>
        <strain evidence="3">TR0125</strain>
    </source>
</reference>
<dbReference type="EMBL" id="BFAG01000023">
    <property type="protein sequence ID" value="GBF08118.1"/>
    <property type="molecule type" value="Genomic_DNA"/>
</dbReference>
<dbReference type="OrthoDB" id="2237472at2"/>
<dbReference type="InterPro" id="IPR029033">
    <property type="entry name" value="His_PPase_superfam"/>
</dbReference>
<dbReference type="RefSeq" id="WP_103131398.1">
    <property type="nucleotide sequence ID" value="NZ_BFAG01000023.1"/>
</dbReference>
<feature type="chain" id="PRO_5014448090" evidence="1">
    <location>
        <begin position="19"/>
        <end position="204"/>
    </location>
</feature>
<sequence length="204" mass="22205">MRRAFAALLLLFPPSALAQSGSVPEGLTPALLAQLRAGGLVLYFRHFDTEGADAPRVDLRDCATQRNLSEQGRANAREVGQLLRELRVPVGTVLSGEYCRNRNSATLLAGRVTPTPALNNPYFRTGTEADRQRVIANLRALLRTPPRAGTNTVIVTHEQNLRLTTGWMLAEGEAAVLKPAADGSFTVLARIRPEDWKAALKLGR</sequence>
<organism evidence="2 3">
    <name type="scientific">Deinococcus aerius</name>
    <dbReference type="NCBI Taxonomy" id="200253"/>
    <lineage>
        <taxon>Bacteria</taxon>
        <taxon>Thermotogati</taxon>
        <taxon>Deinococcota</taxon>
        <taxon>Deinococci</taxon>
        <taxon>Deinococcales</taxon>
        <taxon>Deinococcaceae</taxon>
        <taxon>Deinococcus</taxon>
    </lineage>
</organism>
<dbReference type="SUPFAM" id="SSF53254">
    <property type="entry name" value="Phosphoglycerate mutase-like"/>
    <property type="match status" value="1"/>
</dbReference>
<evidence type="ECO:0000313" key="3">
    <source>
        <dbReference type="Proteomes" id="UP000236569"/>
    </source>
</evidence>
<keyword evidence="1" id="KW-0732">Signal</keyword>
<keyword evidence="3" id="KW-1185">Reference proteome</keyword>
<accession>A0A2I9DND5</accession>
<gene>
    <name evidence="2" type="ORF">DAERI_230009</name>
</gene>
<protein>
    <submittedName>
        <fullName evidence="2">Histidine phosphatase family protein</fullName>
    </submittedName>
</protein>
<dbReference type="Proteomes" id="UP000236569">
    <property type="component" value="Unassembled WGS sequence"/>
</dbReference>